<organism evidence="2 3">
    <name type="scientific">Cloeon dipterum</name>
    <dbReference type="NCBI Taxonomy" id="197152"/>
    <lineage>
        <taxon>Eukaryota</taxon>
        <taxon>Metazoa</taxon>
        <taxon>Ecdysozoa</taxon>
        <taxon>Arthropoda</taxon>
        <taxon>Hexapoda</taxon>
        <taxon>Insecta</taxon>
        <taxon>Pterygota</taxon>
        <taxon>Palaeoptera</taxon>
        <taxon>Ephemeroptera</taxon>
        <taxon>Pisciforma</taxon>
        <taxon>Baetidae</taxon>
        <taxon>Cloeon</taxon>
    </lineage>
</organism>
<keyword evidence="1" id="KW-0472">Membrane</keyword>
<dbReference type="AlphaFoldDB" id="A0A8S1E2S7"/>
<dbReference type="EMBL" id="CADEPI010000773">
    <property type="protein sequence ID" value="CAB3388400.1"/>
    <property type="molecule type" value="Genomic_DNA"/>
</dbReference>
<dbReference type="Proteomes" id="UP000494165">
    <property type="component" value="Unassembled WGS sequence"/>
</dbReference>
<feature type="transmembrane region" description="Helical" evidence="1">
    <location>
        <begin position="50"/>
        <end position="72"/>
    </location>
</feature>
<gene>
    <name evidence="2" type="ORF">CLODIP_2_CD00608</name>
</gene>
<name>A0A8S1E2S7_9INSE</name>
<sequence length="88" mass="10024">MEEIQPILFGDAFGIIFLGIKAATLNQDCTVFTNSHALNRIMSYSFFKELVLLVLIILLVSFAFSAICYIFYRFMRRLGFHAPRPAVA</sequence>
<reference evidence="2 3" key="1">
    <citation type="submission" date="2020-04" db="EMBL/GenBank/DDBJ databases">
        <authorList>
            <person name="Alioto T."/>
            <person name="Alioto T."/>
            <person name="Gomez Garrido J."/>
        </authorList>
    </citation>
    <scope>NUCLEOTIDE SEQUENCE [LARGE SCALE GENOMIC DNA]</scope>
</reference>
<keyword evidence="1" id="KW-1133">Transmembrane helix</keyword>
<accession>A0A8S1E2S7</accession>
<keyword evidence="1" id="KW-0812">Transmembrane</keyword>
<keyword evidence="3" id="KW-1185">Reference proteome</keyword>
<proteinExistence type="predicted"/>
<evidence type="ECO:0000256" key="1">
    <source>
        <dbReference type="SAM" id="Phobius"/>
    </source>
</evidence>
<protein>
    <submittedName>
        <fullName evidence="2">Uncharacterized protein</fullName>
    </submittedName>
</protein>
<comment type="caution">
    <text evidence="2">The sequence shown here is derived from an EMBL/GenBank/DDBJ whole genome shotgun (WGS) entry which is preliminary data.</text>
</comment>
<evidence type="ECO:0000313" key="2">
    <source>
        <dbReference type="EMBL" id="CAB3388400.1"/>
    </source>
</evidence>
<evidence type="ECO:0000313" key="3">
    <source>
        <dbReference type="Proteomes" id="UP000494165"/>
    </source>
</evidence>